<evidence type="ECO:0000313" key="4">
    <source>
        <dbReference type="Proteomes" id="UP000524246"/>
    </source>
</evidence>
<comment type="caution">
    <text evidence="1">Lacks conserved residue(s) required for the propagation of feature annotation.</text>
</comment>
<dbReference type="InterPro" id="IPR011006">
    <property type="entry name" value="CheY-like_superfamily"/>
</dbReference>
<evidence type="ECO:0000256" key="1">
    <source>
        <dbReference type="PROSITE-ProRule" id="PRU00169"/>
    </source>
</evidence>
<dbReference type="Proteomes" id="UP000524246">
    <property type="component" value="Unassembled WGS sequence"/>
</dbReference>
<dbReference type="AlphaFoldDB" id="A0A7X9IK72"/>
<accession>A0A7X9IK72</accession>
<organism evidence="3 4">
    <name type="scientific">SAR324 cluster bacterium</name>
    <dbReference type="NCBI Taxonomy" id="2024889"/>
    <lineage>
        <taxon>Bacteria</taxon>
        <taxon>Deltaproteobacteria</taxon>
        <taxon>SAR324 cluster</taxon>
    </lineage>
</organism>
<evidence type="ECO:0000259" key="2">
    <source>
        <dbReference type="PROSITE" id="PS50110"/>
    </source>
</evidence>
<dbReference type="InterPro" id="IPR001789">
    <property type="entry name" value="Sig_transdc_resp-reg_receiver"/>
</dbReference>
<dbReference type="PROSITE" id="PS50110">
    <property type="entry name" value="RESPONSE_REGULATORY"/>
    <property type="match status" value="1"/>
</dbReference>
<dbReference type="GO" id="GO:0000160">
    <property type="term" value="P:phosphorelay signal transduction system"/>
    <property type="evidence" value="ECO:0007669"/>
    <property type="project" value="InterPro"/>
</dbReference>
<comment type="caution">
    <text evidence="3">The sequence shown here is derived from an EMBL/GenBank/DDBJ whole genome shotgun (WGS) entry which is preliminary data.</text>
</comment>
<dbReference type="Gene3D" id="3.40.50.2300">
    <property type="match status" value="1"/>
</dbReference>
<proteinExistence type="predicted"/>
<dbReference type="SUPFAM" id="SSF52172">
    <property type="entry name" value="CheY-like"/>
    <property type="match status" value="1"/>
</dbReference>
<protein>
    <recommendedName>
        <fullName evidence="2">Response regulatory domain-containing protein</fullName>
    </recommendedName>
</protein>
<sequence>MAYRKYHGVIVDPIMDTRMRLKQATQSVQDFGSTLNASSCDEALHILEGDQIVDVVFVTGRIPQQEFAEFVVEAKKTKQGQDSAYVLVLKSQTDSQSELASAMMAGADGILCEPYSVEQLVEITKLAARVRKERSDARERAAIGMIIDDVITQLDLVSFLKACGCEPGTSIKALRDLGDRIAMISSEHHEAYFEIIEEKMKDLPPPKKAFQTKVYGGASSRVRQQMEKRIYAELSARKKSDAKV</sequence>
<evidence type="ECO:0000313" key="3">
    <source>
        <dbReference type="EMBL" id="NMC62877.1"/>
    </source>
</evidence>
<gene>
    <name evidence="3" type="ORF">GYA55_06870</name>
</gene>
<name>A0A7X9IK72_9DELT</name>
<dbReference type="EMBL" id="JAAZON010000301">
    <property type="protein sequence ID" value="NMC62877.1"/>
    <property type="molecule type" value="Genomic_DNA"/>
</dbReference>
<feature type="domain" description="Response regulatory" evidence="2">
    <location>
        <begin position="7"/>
        <end position="128"/>
    </location>
</feature>
<reference evidence="3 4" key="1">
    <citation type="journal article" date="2020" name="Biotechnol. Biofuels">
        <title>New insights from the biogas microbiome by comprehensive genome-resolved metagenomics of nearly 1600 species originating from multiple anaerobic digesters.</title>
        <authorList>
            <person name="Campanaro S."/>
            <person name="Treu L."/>
            <person name="Rodriguez-R L.M."/>
            <person name="Kovalovszki A."/>
            <person name="Ziels R.M."/>
            <person name="Maus I."/>
            <person name="Zhu X."/>
            <person name="Kougias P.G."/>
            <person name="Basile A."/>
            <person name="Luo G."/>
            <person name="Schluter A."/>
            <person name="Konstantinidis K.T."/>
            <person name="Angelidaki I."/>
        </authorList>
    </citation>
    <scope>NUCLEOTIDE SEQUENCE [LARGE SCALE GENOMIC DNA]</scope>
    <source>
        <strain evidence="3">AS27yjCOA_65</strain>
    </source>
</reference>